<dbReference type="OrthoDB" id="6587074at2"/>
<dbReference type="InterPro" id="IPR053713">
    <property type="entry name" value="Bact_OM_Channel_sf"/>
</dbReference>
<evidence type="ECO:0000256" key="9">
    <source>
        <dbReference type="ARBA" id="ARBA00023136"/>
    </source>
</evidence>
<dbReference type="RefSeq" id="WP_052018912.1">
    <property type="nucleotide sequence ID" value="NZ_JFHN01000063.1"/>
</dbReference>
<protein>
    <submittedName>
        <fullName evidence="11">Porin</fullName>
    </submittedName>
</protein>
<dbReference type="GO" id="GO:0015288">
    <property type="term" value="F:porin activity"/>
    <property type="evidence" value="ECO:0007669"/>
    <property type="project" value="UniProtKB-KW"/>
</dbReference>
<evidence type="ECO:0000256" key="2">
    <source>
        <dbReference type="ARBA" id="ARBA00022448"/>
    </source>
</evidence>
<keyword evidence="9" id="KW-0472">Membrane</keyword>
<dbReference type="Gene3D" id="2.40.160.40">
    <property type="entry name" value="monomeric porin ompg"/>
    <property type="match status" value="1"/>
</dbReference>
<keyword evidence="12" id="KW-1185">Reference proteome</keyword>
<comment type="caution">
    <text evidence="11">The sequence shown here is derived from an EMBL/GenBank/DDBJ whole genome shotgun (WGS) entry which is preliminary data.</text>
</comment>
<keyword evidence="6" id="KW-0732">Signal</keyword>
<keyword evidence="5" id="KW-0812">Transmembrane</keyword>
<evidence type="ECO:0000256" key="4">
    <source>
        <dbReference type="ARBA" id="ARBA00022597"/>
    </source>
</evidence>
<evidence type="ECO:0000256" key="7">
    <source>
        <dbReference type="ARBA" id="ARBA00023065"/>
    </source>
</evidence>
<gene>
    <name evidence="11" type="ORF">BG55_17515</name>
</gene>
<evidence type="ECO:0000256" key="8">
    <source>
        <dbReference type="ARBA" id="ARBA00023114"/>
    </source>
</evidence>
<dbReference type="PANTHER" id="PTHR38105">
    <property type="entry name" value="OUTER MEMBRANE PROTEIN-RELATED-RELATED"/>
    <property type="match status" value="1"/>
</dbReference>
<dbReference type="PATRIC" id="fig|69222.5.peg.3570"/>
<keyword evidence="7" id="KW-0406">Ion transport</keyword>
<dbReference type="PANTHER" id="PTHR38105:SF2">
    <property type="entry name" value="N-ACETYLNEURAMINIC ACID OUTER MEMBRANE CHANNEL PROTEIN NANC-RELATED"/>
    <property type="match status" value="1"/>
</dbReference>
<dbReference type="AlphaFoldDB" id="A0A014N4B5"/>
<evidence type="ECO:0000256" key="6">
    <source>
        <dbReference type="ARBA" id="ARBA00022729"/>
    </source>
</evidence>
<dbReference type="Proteomes" id="UP000019918">
    <property type="component" value="Unassembled WGS sequence"/>
</dbReference>
<accession>A0A014N4B5</accession>
<dbReference type="GO" id="GO:0046930">
    <property type="term" value="C:pore complex"/>
    <property type="evidence" value="ECO:0007669"/>
    <property type="project" value="UniProtKB-KW"/>
</dbReference>
<reference evidence="11 12" key="1">
    <citation type="submission" date="2014-02" db="EMBL/GenBank/DDBJ databases">
        <title>Draft genome of Erwinia mallotivora strain BT-MARDI, a papaya dieback pathogen.</title>
        <authorList>
            <person name="Redzuan R."/>
            <person name="Abu Bakar N."/>
            <person name="Badrun R."/>
            <person name="Mohd Raih M.F."/>
            <person name="Rozano L."/>
            <person name="Mat Amin N."/>
        </authorList>
    </citation>
    <scope>NUCLEOTIDE SEQUENCE [LARGE SCALE GENOMIC DNA]</scope>
    <source>
        <strain evidence="11 12">BT-MARDI</strain>
    </source>
</reference>
<keyword evidence="3" id="KW-1134">Transmembrane beta strand</keyword>
<evidence type="ECO:0000313" key="11">
    <source>
        <dbReference type="EMBL" id="EXU74208.1"/>
    </source>
</evidence>
<dbReference type="GO" id="GO:0009279">
    <property type="term" value="C:cell outer membrane"/>
    <property type="evidence" value="ECO:0007669"/>
    <property type="project" value="UniProtKB-SubCell"/>
</dbReference>
<evidence type="ECO:0000256" key="10">
    <source>
        <dbReference type="ARBA" id="ARBA00023237"/>
    </source>
</evidence>
<evidence type="ECO:0000256" key="3">
    <source>
        <dbReference type="ARBA" id="ARBA00022452"/>
    </source>
</evidence>
<evidence type="ECO:0000256" key="5">
    <source>
        <dbReference type="ARBA" id="ARBA00022692"/>
    </source>
</evidence>
<keyword evidence="10" id="KW-0998">Cell outer membrane</keyword>
<keyword evidence="8" id="KW-0626">Porin</keyword>
<dbReference type="GO" id="GO:0015772">
    <property type="term" value="P:oligosaccharide transport"/>
    <property type="evidence" value="ECO:0007669"/>
    <property type="project" value="TreeGrafter"/>
</dbReference>
<dbReference type="EMBL" id="JFHN01000063">
    <property type="protein sequence ID" value="EXU74208.1"/>
    <property type="molecule type" value="Genomic_DNA"/>
</dbReference>
<dbReference type="STRING" id="69222.BG55_17515"/>
<organism evidence="11 12">
    <name type="scientific">Erwinia mallotivora</name>
    <dbReference type="NCBI Taxonomy" id="69222"/>
    <lineage>
        <taxon>Bacteria</taxon>
        <taxon>Pseudomonadati</taxon>
        <taxon>Pseudomonadota</taxon>
        <taxon>Gammaproteobacteria</taxon>
        <taxon>Enterobacterales</taxon>
        <taxon>Erwiniaceae</taxon>
        <taxon>Erwinia</taxon>
    </lineage>
</organism>
<proteinExistence type="predicted"/>
<keyword evidence="4" id="KW-0762">Sugar transport</keyword>
<evidence type="ECO:0000313" key="12">
    <source>
        <dbReference type="Proteomes" id="UP000019918"/>
    </source>
</evidence>
<sequence>MLEYRVSGDLSVAGRYRYNHMTHKDVNINGKMEYKDSHLLDVFVNYQATDKLWLLLDPEFSINTGDFRSPNGKRMHWEPNIAAHYQLNKYWRAFAELGWLDRDENHDNQVCVRIGIRYFLP</sequence>
<dbReference type="Pfam" id="PF06178">
    <property type="entry name" value="KdgM"/>
    <property type="match status" value="1"/>
</dbReference>
<dbReference type="GO" id="GO:0006811">
    <property type="term" value="P:monoatomic ion transport"/>
    <property type="evidence" value="ECO:0007669"/>
    <property type="project" value="UniProtKB-KW"/>
</dbReference>
<dbReference type="InterPro" id="IPR009331">
    <property type="entry name" value="Oligogalacturonate-sp_porin"/>
</dbReference>
<keyword evidence="2" id="KW-0813">Transport</keyword>
<dbReference type="SUPFAM" id="SSF56935">
    <property type="entry name" value="Porins"/>
    <property type="match status" value="1"/>
</dbReference>
<evidence type="ECO:0000256" key="1">
    <source>
        <dbReference type="ARBA" id="ARBA00004442"/>
    </source>
</evidence>
<name>A0A014N4B5_9GAMM</name>
<comment type="subcellular location">
    <subcellularLocation>
        <location evidence="1">Cell outer membrane</location>
    </subcellularLocation>
</comment>